<name>A0ABQ0CCC1_9PROT</name>
<reference evidence="3 4" key="1">
    <citation type="submission" date="2024-05" db="EMBL/GenBank/DDBJ databases">
        <authorList>
            <consortium name="Candidatus Magnetaquicoccaceae bacterium FCR-1 genome sequencing consortium"/>
            <person name="Shimoshige H."/>
            <person name="Shimamura S."/>
            <person name="Taoka A."/>
            <person name="Kobayashi H."/>
            <person name="Maekawa T."/>
        </authorList>
    </citation>
    <scope>NUCLEOTIDE SEQUENCE [LARGE SCALE GENOMIC DNA]</scope>
    <source>
        <strain evidence="3 4">FCR-1</strain>
    </source>
</reference>
<proteinExistence type="predicted"/>
<evidence type="ECO:0000313" key="4">
    <source>
        <dbReference type="Proteomes" id="UP001628193"/>
    </source>
</evidence>
<protein>
    <recommendedName>
        <fullName evidence="2">Glycosyltransferase 2-like domain-containing protein</fullName>
    </recommendedName>
</protein>
<keyword evidence="1" id="KW-0812">Transmembrane</keyword>
<dbReference type="Gene3D" id="3.90.550.10">
    <property type="entry name" value="Spore Coat Polysaccharide Biosynthesis Protein SpsA, Chain A"/>
    <property type="match status" value="1"/>
</dbReference>
<dbReference type="PANTHER" id="PTHR22916">
    <property type="entry name" value="GLYCOSYLTRANSFERASE"/>
    <property type="match status" value="1"/>
</dbReference>
<gene>
    <name evidence="3" type="ORF">SIID45300_02688</name>
</gene>
<feature type="transmembrane region" description="Helical" evidence="1">
    <location>
        <begin position="307"/>
        <end position="330"/>
    </location>
</feature>
<dbReference type="Proteomes" id="UP001628193">
    <property type="component" value="Unassembled WGS sequence"/>
</dbReference>
<dbReference type="EMBL" id="BAAFGK010000004">
    <property type="protein sequence ID" value="GAB0058340.1"/>
    <property type="molecule type" value="Genomic_DNA"/>
</dbReference>
<evidence type="ECO:0000256" key="1">
    <source>
        <dbReference type="SAM" id="Phobius"/>
    </source>
</evidence>
<evidence type="ECO:0000259" key="2">
    <source>
        <dbReference type="Pfam" id="PF00535"/>
    </source>
</evidence>
<evidence type="ECO:0000313" key="3">
    <source>
        <dbReference type="EMBL" id="GAB0058340.1"/>
    </source>
</evidence>
<accession>A0ABQ0CCC1</accession>
<keyword evidence="4" id="KW-1185">Reference proteome</keyword>
<dbReference type="InterPro" id="IPR029044">
    <property type="entry name" value="Nucleotide-diphossugar_trans"/>
</dbReference>
<dbReference type="SUPFAM" id="SSF53448">
    <property type="entry name" value="Nucleotide-diphospho-sugar transferases"/>
    <property type="match status" value="1"/>
</dbReference>
<keyword evidence="1" id="KW-1133">Transmembrane helix</keyword>
<dbReference type="Pfam" id="PF00535">
    <property type="entry name" value="Glycos_transf_2"/>
    <property type="match status" value="1"/>
</dbReference>
<organism evidence="3 4">
    <name type="scientific">Candidatus Magnetaquiglobus chichijimensis</name>
    <dbReference type="NCBI Taxonomy" id="3141448"/>
    <lineage>
        <taxon>Bacteria</taxon>
        <taxon>Pseudomonadati</taxon>
        <taxon>Pseudomonadota</taxon>
        <taxon>Magnetococcia</taxon>
        <taxon>Magnetococcales</taxon>
        <taxon>Candidatus Magnetaquicoccaceae</taxon>
        <taxon>Candidatus Magnetaquiglobus</taxon>
    </lineage>
</organism>
<sequence length="341" mass="38855">MPILSVCIPTYNRAEHLAATLDSLLVARRDFDVEIVISDNASSDTTLEVCRQYVNQHPNIVYTRNTTNLGADLNYLKVVSTASGSYCWLFGSDDIAESESIARILKSIESGSDVYILGFMLCDGAMNPKVPQRIFTRRDDFVLDLSEPSRRKEYFETAVTSPAIFSFLGSLVFRKSVWDESVINIAEFNGSLWIHVAKFFQAMKNKIVIESINSICLYKRGDNDSFMDKGLANRLSVQIAGFHRLADYFFVKDSIESLNIKRIIRNEIQLRDLLFAKILAQRSESYHDIKLLNQLACLNWCNAGPKYFIALWIFRVAFAPIITRAFISLIDLKRLILRELS</sequence>
<dbReference type="CDD" id="cd00761">
    <property type="entry name" value="Glyco_tranf_GTA_type"/>
    <property type="match status" value="1"/>
</dbReference>
<reference evidence="3 4" key="2">
    <citation type="submission" date="2024-09" db="EMBL/GenBank/DDBJ databases">
        <title>Draft genome sequence of Candidatus Magnetaquicoccaceae bacterium FCR-1.</title>
        <authorList>
            <person name="Shimoshige H."/>
            <person name="Shimamura S."/>
            <person name="Taoka A."/>
            <person name="Kobayashi H."/>
            <person name="Maekawa T."/>
        </authorList>
    </citation>
    <scope>NUCLEOTIDE SEQUENCE [LARGE SCALE GENOMIC DNA]</scope>
    <source>
        <strain evidence="3 4">FCR-1</strain>
    </source>
</reference>
<dbReference type="InterPro" id="IPR001173">
    <property type="entry name" value="Glyco_trans_2-like"/>
</dbReference>
<dbReference type="RefSeq" id="WP_420906013.1">
    <property type="nucleotide sequence ID" value="NZ_BAAFGK010000004.1"/>
</dbReference>
<feature type="domain" description="Glycosyltransferase 2-like" evidence="2">
    <location>
        <begin position="5"/>
        <end position="144"/>
    </location>
</feature>
<keyword evidence="1" id="KW-0472">Membrane</keyword>
<comment type="caution">
    <text evidence="3">The sequence shown here is derived from an EMBL/GenBank/DDBJ whole genome shotgun (WGS) entry which is preliminary data.</text>
</comment>
<dbReference type="PANTHER" id="PTHR22916:SF3">
    <property type="entry name" value="UDP-GLCNAC:BETAGAL BETA-1,3-N-ACETYLGLUCOSAMINYLTRANSFERASE-LIKE PROTEIN 1"/>
    <property type="match status" value="1"/>
</dbReference>